<evidence type="ECO:0000313" key="15">
    <source>
        <dbReference type="EMBL" id="CAB4686566.1"/>
    </source>
</evidence>
<evidence type="ECO:0000256" key="5">
    <source>
        <dbReference type="ARBA" id="ARBA00022023"/>
    </source>
</evidence>
<comment type="similarity">
    <text evidence="3">Belongs to the Nth/MutY family.</text>
</comment>
<organism evidence="15">
    <name type="scientific">freshwater metagenome</name>
    <dbReference type="NCBI Taxonomy" id="449393"/>
    <lineage>
        <taxon>unclassified sequences</taxon>
        <taxon>metagenomes</taxon>
        <taxon>ecological metagenomes</taxon>
    </lineage>
</organism>
<evidence type="ECO:0000259" key="14">
    <source>
        <dbReference type="SMART" id="SM00478"/>
    </source>
</evidence>
<dbReference type="AlphaFoldDB" id="A0A6J6NK64"/>
<dbReference type="Gene3D" id="1.10.340.30">
    <property type="entry name" value="Hypothetical protein, domain 2"/>
    <property type="match status" value="1"/>
</dbReference>
<dbReference type="SMART" id="SM00478">
    <property type="entry name" value="ENDO3c"/>
    <property type="match status" value="1"/>
</dbReference>
<evidence type="ECO:0000256" key="8">
    <source>
        <dbReference type="ARBA" id="ARBA00022763"/>
    </source>
</evidence>
<keyword evidence="6" id="KW-0004">4Fe-4S</keyword>
<dbReference type="Pfam" id="PF10576">
    <property type="entry name" value="EndIII_4Fe-2S"/>
    <property type="match status" value="1"/>
</dbReference>
<dbReference type="InterPro" id="IPR004035">
    <property type="entry name" value="Endouclease-III_FeS-bd_BS"/>
</dbReference>
<dbReference type="CDD" id="cd00056">
    <property type="entry name" value="ENDO3c"/>
    <property type="match status" value="1"/>
</dbReference>
<dbReference type="GO" id="GO:0006284">
    <property type="term" value="P:base-excision repair"/>
    <property type="evidence" value="ECO:0007669"/>
    <property type="project" value="InterPro"/>
</dbReference>
<keyword evidence="10" id="KW-0408">Iron</keyword>
<dbReference type="PROSITE" id="PS01155">
    <property type="entry name" value="ENDONUCLEASE_III_2"/>
    <property type="match status" value="1"/>
</dbReference>
<comment type="cofactor">
    <cofactor evidence="2">
        <name>[4Fe-4S] cluster</name>
        <dbReference type="ChEBI" id="CHEBI:49883"/>
    </cofactor>
</comment>
<dbReference type="InterPro" id="IPR044298">
    <property type="entry name" value="MIG/MutY"/>
</dbReference>
<dbReference type="InterPro" id="IPR003651">
    <property type="entry name" value="Endonuclease3_FeS-loop_motif"/>
</dbReference>
<reference evidence="15" key="1">
    <citation type="submission" date="2020-05" db="EMBL/GenBank/DDBJ databases">
        <authorList>
            <person name="Chiriac C."/>
            <person name="Salcher M."/>
            <person name="Ghai R."/>
            <person name="Kavagutti S V."/>
        </authorList>
    </citation>
    <scope>NUCLEOTIDE SEQUENCE</scope>
</reference>
<dbReference type="InterPro" id="IPR004036">
    <property type="entry name" value="Endonuclease-III-like_CS2"/>
</dbReference>
<dbReference type="GO" id="GO:0051539">
    <property type="term" value="F:4 iron, 4 sulfur cluster binding"/>
    <property type="evidence" value="ECO:0007669"/>
    <property type="project" value="UniProtKB-KW"/>
</dbReference>
<dbReference type="Pfam" id="PF00730">
    <property type="entry name" value="HhH-GPD"/>
    <property type="match status" value="1"/>
</dbReference>
<keyword evidence="12" id="KW-0234">DNA repair</keyword>
<proteinExistence type="inferred from homology"/>
<evidence type="ECO:0000256" key="4">
    <source>
        <dbReference type="ARBA" id="ARBA00012045"/>
    </source>
</evidence>
<evidence type="ECO:0000256" key="12">
    <source>
        <dbReference type="ARBA" id="ARBA00023204"/>
    </source>
</evidence>
<evidence type="ECO:0000256" key="3">
    <source>
        <dbReference type="ARBA" id="ARBA00008343"/>
    </source>
</evidence>
<protein>
    <recommendedName>
        <fullName evidence="5">Adenine DNA glycosylase</fullName>
        <ecNumber evidence="4">3.2.2.31</ecNumber>
    </recommendedName>
</protein>
<dbReference type="PANTHER" id="PTHR42944">
    <property type="entry name" value="ADENINE DNA GLYCOSYLASE"/>
    <property type="match status" value="1"/>
</dbReference>
<evidence type="ECO:0000256" key="7">
    <source>
        <dbReference type="ARBA" id="ARBA00022723"/>
    </source>
</evidence>
<evidence type="ECO:0000256" key="10">
    <source>
        <dbReference type="ARBA" id="ARBA00023004"/>
    </source>
</evidence>
<dbReference type="Gene3D" id="1.10.1670.10">
    <property type="entry name" value="Helix-hairpin-Helix base-excision DNA repair enzymes (C-terminal)"/>
    <property type="match status" value="1"/>
</dbReference>
<evidence type="ECO:0000256" key="13">
    <source>
        <dbReference type="ARBA" id="ARBA00023295"/>
    </source>
</evidence>
<comment type="catalytic activity">
    <reaction evidence="1">
        <text>Hydrolyzes free adenine bases from 7,8-dihydro-8-oxoguanine:adenine mismatched double-stranded DNA, leaving an apurinic site.</text>
        <dbReference type="EC" id="3.2.2.31"/>
    </reaction>
</comment>
<evidence type="ECO:0000256" key="9">
    <source>
        <dbReference type="ARBA" id="ARBA00022801"/>
    </source>
</evidence>
<keyword evidence="9" id="KW-0378">Hydrolase</keyword>
<dbReference type="InterPro" id="IPR000445">
    <property type="entry name" value="HhH_motif"/>
</dbReference>
<name>A0A6J6NK64_9ZZZZ</name>
<keyword evidence="11" id="KW-0411">Iron-sulfur</keyword>
<dbReference type="GO" id="GO:0032357">
    <property type="term" value="F:oxidized purine DNA binding"/>
    <property type="evidence" value="ECO:0007669"/>
    <property type="project" value="TreeGrafter"/>
</dbReference>
<feature type="domain" description="HhH-GPD" evidence="14">
    <location>
        <begin position="40"/>
        <end position="192"/>
    </location>
</feature>
<accession>A0A6J6NK64</accession>
<dbReference type="PROSITE" id="PS00764">
    <property type="entry name" value="ENDONUCLEASE_III_1"/>
    <property type="match status" value="1"/>
</dbReference>
<dbReference type="GO" id="GO:0034039">
    <property type="term" value="F:8-oxo-7,8-dihydroguanine DNA N-glycosylase activity"/>
    <property type="evidence" value="ECO:0007669"/>
    <property type="project" value="TreeGrafter"/>
</dbReference>
<evidence type="ECO:0000256" key="6">
    <source>
        <dbReference type="ARBA" id="ARBA00022485"/>
    </source>
</evidence>
<keyword evidence="7" id="KW-0479">Metal-binding</keyword>
<dbReference type="InterPro" id="IPR003265">
    <property type="entry name" value="HhH-GPD_domain"/>
</dbReference>
<dbReference type="InterPro" id="IPR023170">
    <property type="entry name" value="HhH_base_excis_C"/>
</dbReference>
<dbReference type="SMART" id="SM00525">
    <property type="entry name" value="FES"/>
    <property type="match status" value="1"/>
</dbReference>
<dbReference type="Pfam" id="PF00633">
    <property type="entry name" value="HHH"/>
    <property type="match status" value="1"/>
</dbReference>
<dbReference type="FunFam" id="1.10.340.30:FF:000003">
    <property type="entry name" value="A/G-specific adenine glycosylase"/>
    <property type="match status" value="1"/>
</dbReference>
<dbReference type="SUPFAM" id="SSF48150">
    <property type="entry name" value="DNA-glycosylase"/>
    <property type="match status" value="1"/>
</dbReference>
<dbReference type="PANTHER" id="PTHR42944:SF1">
    <property type="entry name" value="ADENINE DNA GLYCOSYLASE"/>
    <property type="match status" value="1"/>
</dbReference>
<dbReference type="GO" id="GO:0006298">
    <property type="term" value="P:mismatch repair"/>
    <property type="evidence" value="ECO:0007669"/>
    <property type="project" value="TreeGrafter"/>
</dbReference>
<dbReference type="GO" id="GO:0035485">
    <property type="term" value="F:adenine/guanine mispair binding"/>
    <property type="evidence" value="ECO:0007669"/>
    <property type="project" value="TreeGrafter"/>
</dbReference>
<dbReference type="EMBL" id="CAEZXR010000008">
    <property type="protein sequence ID" value="CAB4686566.1"/>
    <property type="molecule type" value="Genomic_DNA"/>
</dbReference>
<dbReference type="GO" id="GO:0046872">
    <property type="term" value="F:metal ion binding"/>
    <property type="evidence" value="ECO:0007669"/>
    <property type="project" value="UniProtKB-KW"/>
</dbReference>
<evidence type="ECO:0000256" key="1">
    <source>
        <dbReference type="ARBA" id="ARBA00000843"/>
    </source>
</evidence>
<dbReference type="EC" id="3.2.2.31" evidence="4"/>
<evidence type="ECO:0000256" key="2">
    <source>
        <dbReference type="ARBA" id="ARBA00001966"/>
    </source>
</evidence>
<sequence length="291" mass="31531">MIAMSELHAPILDWYDAHARELPWRSPDASAWSVMVSEFMLQQTPVARVLPVHGEWLRRWPTPAALAAEPTGEAVRGWGRLGYPRRALRLHAAATAIVAHHGGEVPSDYDDLIALPGIGDYTAAAIASFAFGRRHVVLDTNVRRVFARTLAGVELPGTSLTRAERDLATAVLPDDEATAATWAVAVMELGALVCTATSPRCAACPVADRCRWHLAGHPAYDGPPRKVQTWAGTDRQCRGRLLAVLREQHGPVHRSALDATWADADQRGRCLAGLVGDGLVVQVSDDTWSLP</sequence>
<gene>
    <name evidence="15" type="ORF">UFOPK2579_00144</name>
</gene>
<evidence type="ECO:0000256" key="11">
    <source>
        <dbReference type="ARBA" id="ARBA00023014"/>
    </source>
</evidence>
<dbReference type="GO" id="GO:0000701">
    <property type="term" value="F:purine-specific mismatch base pair DNA N-glycosylase activity"/>
    <property type="evidence" value="ECO:0007669"/>
    <property type="project" value="UniProtKB-EC"/>
</dbReference>
<keyword evidence="8" id="KW-0227">DNA damage</keyword>
<dbReference type="InterPro" id="IPR011257">
    <property type="entry name" value="DNA_glycosylase"/>
</dbReference>
<keyword evidence="13" id="KW-0326">Glycosidase</keyword>